<gene>
    <name evidence="1" type="ORF">N0B16_03570</name>
</gene>
<dbReference type="EMBL" id="JAOTEN010000001">
    <property type="protein sequence ID" value="MCU7613506.1"/>
    <property type="molecule type" value="Genomic_DNA"/>
</dbReference>
<organism evidence="1 2">
    <name type="scientific">Chryseobacterium gilvum</name>
    <dbReference type="NCBI Taxonomy" id="2976534"/>
    <lineage>
        <taxon>Bacteria</taxon>
        <taxon>Pseudomonadati</taxon>
        <taxon>Bacteroidota</taxon>
        <taxon>Flavobacteriia</taxon>
        <taxon>Flavobacteriales</taxon>
        <taxon>Weeksellaceae</taxon>
        <taxon>Chryseobacterium group</taxon>
        <taxon>Chryseobacterium</taxon>
    </lineage>
</organism>
<name>A0ABT2VUG5_9FLAO</name>
<evidence type="ECO:0000313" key="2">
    <source>
        <dbReference type="Proteomes" id="UP001208114"/>
    </source>
</evidence>
<comment type="caution">
    <text evidence="1">The sequence shown here is derived from an EMBL/GenBank/DDBJ whole genome shotgun (WGS) entry which is preliminary data.</text>
</comment>
<dbReference type="RefSeq" id="WP_262989353.1">
    <property type="nucleotide sequence ID" value="NZ_JAOTEN010000001.1"/>
</dbReference>
<dbReference type="Proteomes" id="UP001208114">
    <property type="component" value="Unassembled WGS sequence"/>
</dbReference>
<sequence length="88" mass="10256">MFNLFLYKSTILRYLQCIVADDFNIKIDLKNDLRFVKNIVSKKIIIVPFFSDQCTSNIILKNYLGSVITNINYGNITLEDIKKTLSHH</sequence>
<evidence type="ECO:0000313" key="1">
    <source>
        <dbReference type="EMBL" id="MCU7613506.1"/>
    </source>
</evidence>
<proteinExistence type="predicted"/>
<protein>
    <submittedName>
        <fullName evidence="1">Uncharacterized protein</fullName>
    </submittedName>
</protein>
<accession>A0ABT2VUG5</accession>
<keyword evidence="2" id="KW-1185">Reference proteome</keyword>
<reference evidence="2" key="1">
    <citation type="submission" date="2023-07" db="EMBL/GenBank/DDBJ databases">
        <title>Chryseobacterium sp. GMJ5 Genome sequencing and assembly.</title>
        <authorList>
            <person name="Jung Y."/>
        </authorList>
    </citation>
    <scope>NUCLEOTIDE SEQUENCE [LARGE SCALE GENOMIC DNA]</scope>
    <source>
        <strain evidence="2">GMJ5</strain>
    </source>
</reference>